<comment type="caution">
    <text evidence="6">The sequence shown here is derived from an EMBL/GenBank/DDBJ whole genome shotgun (WGS) entry which is preliminary data.</text>
</comment>
<dbReference type="SMART" id="SM00543">
    <property type="entry name" value="MIF4G"/>
    <property type="match status" value="1"/>
</dbReference>
<dbReference type="Proteomes" id="UP001187531">
    <property type="component" value="Unassembled WGS sequence"/>
</dbReference>
<dbReference type="InterPro" id="IPR003890">
    <property type="entry name" value="MIF4G-like_typ-3"/>
</dbReference>
<dbReference type="Pfam" id="PF02854">
    <property type="entry name" value="MIF4G"/>
    <property type="match status" value="1"/>
</dbReference>
<dbReference type="InterPro" id="IPR050781">
    <property type="entry name" value="CWC22_splicing_factor"/>
</dbReference>
<dbReference type="EMBL" id="JAVRJZ010000001">
    <property type="protein sequence ID" value="KAK2727719.1"/>
    <property type="molecule type" value="Genomic_DNA"/>
</dbReference>
<feature type="compositionally biased region" description="Acidic residues" evidence="4">
    <location>
        <begin position="220"/>
        <end position="244"/>
    </location>
</feature>
<keyword evidence="7" id="KW-1185">Reference proteome</keyword>
<evidence type="ECO:0000256" key="2">
    <source>
        <dbReference type="ARBA" id="ARBA00006856"/>
    </source>
</evidence>
<feature type="compositionally biased region" description="Acidic residues" evidence="4">
    <location>
        <begin position="251"/>
        <end position="275"/>
    </location>
</feature>
<dbReference type="InterPro" id="IPR016024">
    <property type="entry name" value="ARM-type_fold"/>
</dbReference>
<feature type="region of interest" description="Disordered" evidence="4">
    <location>
        <begin position="71"/>
        <end position="170"/>
    </location>
</feature>
<feature type="compositionally biased region" description="Acidic residues" evidence="4">
    <location>
        <begin position="285"/>
        <end position="301"/>
    </location>
</feature>
<dbReference type="AlphaFoldDB" id="A0AA88II18"/>
<dbReference type="SMART" id="SM00544">
    <property type="entry name" value="MA3"/>
    <property type="match status" value="1"/>
</dbReference>
<feature type="compositionally biased region" description="Basic and acidic residues" evidence="4">
    <location>
        <begin position="114"/>
        <end position="153"/>
    </location>
</feature>
<comment type="subcellular location">
    <subcellularLocation>
        <location evidence="1">Nucleus</location>
        <location evidence="1">Nucleolus</location>
    </subcellularLocation>
</comment>
<comment type="similarity">
    <text evidence="2">Belongs to the CWC22 family.</text>
</comment>
<feature type="compositionally biased region" description="Basic and acidic residues" evidence="4">
    <location>
        <begin position="87"/>
        <end position="96"/>
    </location>
</feature>
<proteinExistence type="inferred from homology"/>
<evidence type="ECO:0000256" key="3">
    <source>
        <dbReference type="ARBA" id="ARBA00023242"/>
    </source>
</evidence>
<feature type="domain" description="MI" evidence="5">
    <location>
        <begin position="655"/>
        <end position="771"/>
    </location>
</feature>
<evidence type="ECO:0000256" key="1">
    <source>
        <dbReference type="ARBA" id="ARBA00004604"/>
    </source>
</evidence>
<dbReference type="SUPFAM" id="SSF48371">
    <property type="entry name" value="ARM repeat"/>
    <property type="match status" value="1"/>
</dbReference>
<feature type="region of interest" description="Disordered" evidence="4">
    <location>
        <begin position="190"/>
        <end position="306"/>
    </location>
</feature>
<dbReference type="GO" id="GO:0042274">
    <property type="term" value="P:ribosomal small subunit biogenesis"/>
    <property type="evidence" value="ECO:0007669"/>
    <property type="project" value="TreeGrafter"/>
</dbReference>
<dbReference type="FunFam" id="1.25.40.180:FF:000032">
    <property type="entry name" value="Nucleolar MIF4G domain-containing protein 1"/>
    <property type="match status" value="1"/>
</dbReference>
<dbReference type="Gene3D" id="1.25.40.180">
    <property type="match status" value="1"/>
</dbReference>
<evidence type="ECO:0000259" key="5">
    <source>
        <dbReference type="PROSITE" id="PS51366"/>
    </source>
</evidence>
<dbReference type="InterPro" id="IPR003891">
    <property type="entry name" value="Initiation_fac_eIF4g_MI"/>
</dbReference>
<sequence length="858" mass="98428">MGKRQAVGRPNFNYPQKPKFRKELRKNNRIEKKQKKNSFFMKRAADKILSSLGISDNSISGSKDFERKNEVEVAGTDQVYQKKQRKDLKQIKKTNEKVNNGQKTLGSNNNDTADSGKKKFENHQKEVQRVRKKQLRDENKREERIIKQLEKKLHLNKRKSKGLPKSFSEDGLDYVLEMCDPDKRTALAKEESAFFRGESDTESDQEDDARKKKKVKVEETPEESDEEKGESEVDTEFSTDDEGENIAVEKEETEDDDTGSEGVDVEDDSESDEEDLKEKYSEDTHQEEEEESASDNDENEDNSQHKEVWEDIYGRLRDKKGNVIVCNSASTTGKYIPPALRAIAAESDVFNKEEKARLVRTMKGLLNRLSDSNLSSITDQVEGFYGNHSRSLVNTSLFELIFESIVSPVLAPERLIMVHCLLVSALHANVGPEIGARFLEILAEKIKQGFDDPEIAADENKTADNLVWLICSLYIYKVTASSMVYSLMRRFVDRFLVKDIELILLVLKTVGFMLRKDDPLSLKELIASIQLKASQTGSSKEEARVRFMLETLSAIKNNNMSKIKQYDQEQIEHFRKVLRNAIRKGSSITTLNVSYEELINISNRGRWWLVGSAWSNPSKEISQDIEGEKTPTANAAIRYSQKLLDLAAKMRMNTDVRRNIFCILMSAEDYMEAFEQLLRVNFSSEQRKEIIYVILECALREKVHNPYYSALALKFSTYDRTYQMTLQFALWDKLKEIHSLDLQRMSNLAQFYQTLIAEKGLPISALKAVNFAEINKITVKFLKELLIPLLLKTSDVTLREIFGRLLTQNKLRLYKEGLKLFLNHFIGKEATKMTGNDGDKLLQRIRIAEESMLGSGVL</sequence>
<feature type="compositionally biased region" description="Polar residues" evidence="4">
    <location>
        <begin position="97"/>
        <end position="113"/>
    </location>
</feature>
<dbReference type="PANTHER" id="PTHR18034">
    <property type="entry name" value="CELL CYCLE CONTROL PROTEIN CWF22-RELATED"/>
    <property type="match status" value="1"/>
</dbReference>
<dbReference type="PANTHER" id="PTHR18034:SF4">
    <property type="entry name" value="NUCLEOLAR MIF4G DOMAIN-CONTAINING PROTEIN 1"/>
    <property type="match status" value="1"/>
</dbReference>
<evidence type="ECO:0000313" key="7">
    <source>
        <dbReference type="Proteomes" id="UP001187531"/>
    </source>
</evidence>
<dbReference type="Pfam" id="PF02847">
    <property type="entry name" value="MA3"/>
    <property type="match status" value="1"/>
</dbReference>
<organism evidence="6 7">
    <name type="scientific">Artemia franciscana</name>
    <name type="common">Brine shrimp</name>
    <name type="synonym">Artemia sanfranciscana</name>
    <dbReference type="NCBI Taxonomy" id="6661"/>
    <lineage>
        <taxon>Eukaryota</taxon>
        <taxon>Metazoa</taxon>
        <taxon>Ecdysozoa</taxon>
        <taxon>Arthropoda</taxon>
        <taxon>Crustacea</taxon>
        <taxon>Branchiopoda</taxon>
        <taxon>Anostraca</taxon>
        <taxon>Artemiidae</taxon>
        <taxon>Artemia</taxon>
    </lineage>
</organism>
<protein>
    <recommendedName>
        <fullName evidence="5">MI domain-containing protein</fullName>
    </recommendedName>
</protein>
<dbReference type="GO" id="GO:0003723">
    <property type="term" value="F:RNA binding"/>
    <property type="evidence" value="ECO:0007669"/>
    <property type="project" value="InterPro"/>
</dbReference>
<accession>A0AA88II18</accession>
<evidence type="ECO:0000256" key="4">
    <source>
        <dbReference type="SAM" id="MobiDB-lite"/>
    </source>
</evidence>
<keyword evidence="3" id="KW-0539">Nucleus</keyword>
<evidence type="ECO:0000313" key="6">
    <source>
        <dbReference type="EMBL" id="KAK2727719.1"/>
    </source>
</evidence>
<dbReference type="GO" id="GO:0005730">
    <property type="term" value="C:nucleolus"/>
    <property type="evidence" value="ECO:0007669"/>
    <property type="project" value="UniProtKB-SubCell"/>
</dbReference>
<name>A0AA88II18_ARTSF</name>
<gene>
    <name evidence="6" type="ORF">QYM36_008270</name>
</gene>
<dbReference type="PROSITE" id="PS51366">
    <property type="entry name" value="MI"/>
    <property type="match status" value="1"/>
</dbReference>
<reference evidence="6" key="1">
    <citation type="submission" date="2023-07" db="EMBL/GenBank/DDBJ databases">
        <title>Chromosome-level genome assembly of Artemia franciscana.</title>
        <authorList>
            <person name="Jo E."/>
        </authorList>
    </citation>
    <scope>NUCLEOTIDE SEQUENCE</scope>
    <source>
        <tissue evidence="6">Whole body</tissue>
    </source>
</reference>
<feature type="compositionally biased region" description="Basic and acidic residues" evidence="4">
    <location>
        <begin position="190"/>
        <end position="199"/>
    </location>
</feature>